<dbReference type="GO" id="GO:0004777">
    <property type="term" value="F:succinate-semialdehyde dehydrogenase (NAD+) activity"/>
    <property type="evidence" value="ECO:0007669"/>
    <property type="project" value="TreeGrafter"/>
</dbReference>
<dbReference type="GO" id="GO:0006633">
    <property type="term" value="P:fatty acid biosynthetic process"/>
    <property type="evidence" value="ECO:0007669"/>
    <property type="project" value="UniProtKB-UniRule"/>
</dbReference>
<reference evidence="14 15" key="1">
    <citation type="submission" date="2018-12" db="EMBL/GenBank/DDBJ databases">
        <authorList>
            <consortium name="Pathogen Informatics"/>
        </authorList>
    </citation>
    <scope>NUCLEOTIDE SEQUENCE [LARGE SCALE GENOMIC DNA]</scope>
    <source>
        <strain evidence="14 15">NCTC11636</strain>
    </source>
</reference>
<dbReference type="InterPro" id="IPR016160">
    <property type="entry name" value="Ald_DH_CS_CYS"/>
</dbReference>
<evidence type="ECO:0000313" key="15">
    <source>
        <dbReference type="Proteomes" id="UP000266895"/>
    </source>
</evidence>
<organism evidence="14 15">
    <name type="scientific">Actinomyces howellii</name>
    <dbReference type="NCBI Taxonomy" id="52771"/>
    <lineage>
        <taxon>Bacteria</taxon>
        <taxon>Bacillati</taxon>
        <taxon>Actinomycetota</taxon>
        <taxon>Actinomycetes</taxon>
        <taxon>Actinomycetales</taxon>
        <taxon>Actinomycetaceae</taxon>
        <taxon>Actinomyces</taxon>
    </lineage>
</organism>
<dbReference type="KEGG" id="ahw:NCTC11636_00343"/>
<dbReference type="InterPro" id="IPR002582">
    <property type="entry name" value="ACPS"/>
</dbReference>
<keyword evidence="3 10" id="KW-0808">Transferase</keyword>
<comment type="cofactor">
    <cofactor evidence="10">
        <name>Mg(2+)</name>
        <dbReference type="ChEBI" id="CHEBI:18420"/>
    </cofactor>
</comment>
<dbReference type="InterPro" id="IPR015590">
    <property type="entry name" value="Aldehyde_DH_dom"/>
</dbReference>
<dbReference type="AlphaFoldDB" id="A0A3S4R9L1"/>
<evidence type="ECO:0000256" key="7">
    <source>
        <dbReference type="ARBA" id="ARBA00023002"/>
    </source>
</evidence>
<evidence type="ECO:0000256" key="9">
    <source>
        <dbReference type="ARBA" id="ARBA00023160"/>
    </source>
</evidence>
<evidence type="ECO:0000256" key="5">
    <source>
        <dbReference type="ARBA" id="ARBA00022832"/>
    </source>
</evidence>
<evidence type="ECO:0000256" key="10">
    <source>
        <dbReference type="HAMAP-Rule" id="MF_00101"/>
    </source>
</evidence>
<feature type="binding site" evidence="10">
    <location>
        <position position="78"/>
    </location>
    <ligand>
        <name>Mg(2+)</name>
        <dbReference type="ChEBI" id="CHEBI:18420"/>
    </ligand>
</feature>
<keyword evidence="5 10" id="KW-0276">Fatty acid metabolism</keyword>
<dbReference type="GO" id="GO:0000287">
    <property type="term" value="F:magnesium ion binding"/>
    <property type="evidence" value="ECO:0007669"/>
    <property type="project" value="UniProtKB-UniRule"/>
</dbReference>
<comment type="similarity">
    <text evidence="10">Belongs to the P-Pant transferase superfamily. AcpS family.</text>
</comment>
<dbReference type="InterPro" id="IPR037143">
    <property type="entry name" value="4-PPantetheinyl_Trfase_dom_sf"/>
</dbReference>
<feature type="region of interest" description="Disordered" evidence="11">
    <location>
        <begin position="47"/>
        <end position="68"/>
    </location>
</feature>
<evidence type="ECO:0000256" key="2">
    <source>
        <dbReference type="ARBA" id="ARBA00022516"/>
    </source>
</evidence>
<dbReference type="EMBL" id="LR134350">
    <property type="protein sequence ID" value="VEG26088.1"/>
    <property type="molecule type" value="Genomic_DNA"/>
</dbReference>
<accession>A0A3S4R9L1</accession>
<dbReference type="InterPro" id="IPR008278">
    <property type="entry name" value="4-PPantetheinyl_Trfase_dom"/>
</dbReference>
<evidence type="ECO:0000256" key="11">
    <source>
        <dbReference type="SAM" id="MobiDB-lite"/>
    </source>
</evidence>
<feature type="compositionally biased region" description="Polar residues" evidence="11">
    <location>
        <begin position="179"/>
        <end position="192"/>
    </location>
</feature>
<dbReference type="NCBIfam" id="TIGR00556">
    <property type="entry name" value="pantethn_trn"/>
    <property type="match status" value="1"/>
</dbReference>
<comment type="function">
    <text evidence="10">Transfers the 4'-phosphopantetheine moiety from coenzyme A to a Ser of acyl-carrier-protein.</text>
</comment>
<evidence type="ECO:0000313" key="14">
    <source>
        <dbReference type="EMBL" id="VEG26088.1"/>
    </source>
</evidence>
<dbReference type="NCBIfam" id="NF000831">
    <property type="entry name" value="PRK00070.3-1"/>
    <property type="match status" value="1"/>
</dbReference>
<dbReference type="InterPro" id="IPR016163">
    <property type="entry name" value="Ald_DH_C"/>
</dbReference>
<protein>
    <recommendedName>
        <fullName evidence="10">Holo-[acyl-carrier-protein] synthase</fullName>
        <shortName evidence="10">Holo-ACP synthase</shortName>
        <ecNumber evidence="10">2.7.8.7</ecNumber>
    </recommendedName>
    <alternativeName>
        <fullName evidence="10">4'-phosphopantetheinyl transferase AcpS</fullName>
    </alternativeName>
</protein>
<dbReference type="HAMAP" id="MF_00101">
    <property type="entry name" value="AcpS"/>
    <property type="match status" value="1"/>
</dbReference>
<feature type="region of interest" description="Disordered" evidence="11">
    <location>
        <begin position="168"/>
        <end position="192"/>
    </location>
</feature>
<keyword evidence="4 10" id="KW-0479">Metal-binding</keyword>
<evidence type="ECO:0000256" key="6">
    <source>
        <dbReference type="ARBA" id="ARBA00022842"/>
    </source>
</evidence>
<feature type="domain" description="4'-phosphopantetheinyl transferase" evidence="13">
    <location>
        <begin position="20"/>
        <end position="135"/>
    </location>
</feature>
<dbReference type="SUPFAM" id="SSF53720">
    <property type="entry name" value="ALDH-like"/>
    <property type="match status" value="1"/>
</dbReference>
<evidence type="ECO:0000256" key="4">
    <source>
        <dbReference type="ARBA" id="ARBA00022723"/>
    </source>
</evidence>
<comment type="catalytic activity">
    <reaction evidence="10">
        <text>apo-[ACP] + CoA = holo-[ACP] + adenosine 3',5'-bisphosphate + H(+)</text>
        <dbReference type="Rhea" id="RHEA:12068"/>
        <dbReference type="Rhea" id="RHEA-COMP:9685"/>
        <dbReference type="Rhea" id="RHEA-COMP:9690"/>
        <dbReference type="ChEBI" id="CHEBI:15378"/>
        <dbReference type="ChEBI" id="CHEBI:29999"/>
        <dbReference type="ChEBI" id="CHEBI:57287"/>
        <dbReference type="ChEBI" id="CHEBI:58343"/>
        <dbReference type="ChEBI" id="CHEBI:64479"/>
        <dbReference type="EC" id="2.7.8.7"/>
    </reaction>
</comment>
<dbReference type="OrthoDB" id="6882680at2"/>
<dbReference type="GO" id="GO:0008897">
    <property type="term" value="F:holo-[acyl-carrier-protein] synthase activity"/>
    <property type="evidence" value="ECO:0007669"/>
    <property type="project" value="UniProtKB-UniRule"/>
</dbReference>
<dbReference type="InterPro" id="IPR050740">
    <property type="entry name" value="Aldehyde_DH_Superfamily"/>
</dbReference>
<dbReference type="Gene3D" id="3.90.470.20">
    <property type="entry name" value="4'-phosphopantetheinyl transferase domain"/>
    <property type="match status" value="1"/>
</dbReference>
<dbReference type="Pfam" id="PF00171">
    <property type="entry name" value="Aldedh"/>
    <property type="match status" value="1"/>
</dbReference>
<keyword evidence="9 10" id="KW-0275">Fatty acid biosynthesis</keyword>
<dbReference type="EC" id="2.7.8.7" evidence="10"/>
<feature type="binding site" evidence="10">
    <location>
        <position position="24"/>
    </location>
    <ligand>
        <name>Mg(2+)</name>
        <dbReference type="ChEBI" id="CHEBI:18420"/>
    </ligand>
</feature>
<name>A0A3S4R9L1_9ACTO</name>
<evidence type="ECO:0000256" key="8">
    <source>
        <dbReference type="ARBA" id="ARBA00023098"/>
    </source>
</evidence>
<comment type="subcellular location">
    <subcellularLocation>
        <location evidence="10">Cytoplasm</location>
    </subcellularLocation>
</comment>
<keyword evidence="2 10" id="KW-0444">Lipid biosynthesis</keyword>
<dbReference type="PROSITE" id="PS00070">
    <property type="entry name" value="ALDEHYDE_DEHYDR_CYS"/>
    <property type="match status" value="1"/>
</dbReference>
<dbReference type="CDD" id="cd07103">
    <property type="entry name" value="ALDH_F5_SSADH_GabD"/>
    <property type="match status" value="1"/>
</dbReference>
<comment type="similarity">
    <text evidence="1">Belongs to the aldehyde dehydrogenase family.</text>
</comment>
<evidence type="ECO:0000256" key="1">
    <source>
        <dbReference type="ARBA" id="ARBA00009986"/>
    </source>
</evidence>
<dbReference type="GO" id="GO:0009450">
    <property type="term" value="P:gamma-aminobutyric acid catabolic process"/>
    <property type="evidence" value="ECO:0007669"/>
    <property type="project" value="TreeGrafter"/>
</dbReference>
<dbReference type="GO" id="GO:0005737">
    <property type="term" value="C:cytoplasm"/>
    <property type="evidence" value="ECO:0007669"/>
    <property type="project" value="UniProtKB-SubCell"/>
</dbReference>
<dbReference type="Pfam" id="PF01648">
    <property type="entry name" value="ACPS"/>
    <property type="match status" value="1"/>
</dbReference>
<evidence type="ECO:0000256" key="3">
    <source>
        <dbReference type="ARBA" id="ARBA00022679"/>
    </source>
</evidence>
<dbReference type="InterPro" id="IPR004568">
    <property type="entry name" value="Ppantetheine-prot_Trfase_dom"/>
</dbReference>
<dbReference type="SUPFAM" id="SSF56214">
    <property type="entry name" value="4'-phosphopantetheinyl transferase"/>
    <property type="match status" value="1"/>
</dbReference>
<keyword evidence="7 14" id="KW-0560">Oxidoreductase</keyword>
<dbReference type="Gene3D" id="3.40.605.10">
    <property type="entry name" value="Aldehyde Dehydrogenase, Chain A, domain 1"/>
    <property type="match status" value="1"/>
</dbReference>
<evidence type="ECO:0000259" key="13">
    <source>
        <dbReference type="Pfam" id="PF01648"/>
    </source>
</evidence>
<feature type="domain" description="Aldehyde dehydrogenase" evidence="12">
    <location>
        <begin position="212"/>
        <end position="668"/>
    </location>
</feature>
<dbReference type="RefSeq" id="WP_126381509.1">
    <property type="nucleotide sequence ID" value="NZ_LR134350.1"/>
</dbReference>
<dbReference type="InterPro" id="IPR016162">
    <property type="entry name" value="Ald_DH_N"/>
</dbReference>
<sequence>MTQPSPPVVPVPPEVVGVLGVGVDLVDVPSLADQLDTPGTVFAERAFTPRERREARRRSQSKGSREAEHLAARWAAKEAFVKAWSQAVGAASGGAGPPVLVEVDWQEVELVTDRWGRPALRLAGAVAAAVEATLGPGGTDPARWPVSVSHDGDYAVALVICSARATPRNPPATEELMNPQATPRTGSTQTEAESLLRRVPTDLFLAGRFRPAASGRRLAVVDPATGRDLTEVADAGPADAAAALEAAQAVQEAWRAAPARQRGDVLRRAFDLVTTTYAEDLAWLMTLEMGKPLDQSRGEVAYGAEFLRWFSEEAVRVRGDAYALPEGHLRAVVLRRPVGPCLLVTPWNFPLAMATRKIAPALAAGCTAVLKPSELTPLTALLLARVMAEAGLPEGVLSVLPTSSSPQLVAGLMADRRLRKLSFTGSTAVGSALLAQAADGVLRTSMELGGHAPFIVFDDADLDLAVEAAVTTKLRNMGQACNAADHILVHRRVHDAFVEALSHKMAAQRVGPGTVEGVDVGPLISAAHRDKVAGLVDGALTRGATTVVGGRVPEGEGFFYPPTVLTGLDPEAPILRQEVFGPVAPVIAFEEEDELLRRVGSDPMGLAGYLHTRDMERAMRLAERLEVGMLGVNSATISNPAAPFGGVKRSGLGREGGREGIEEYLETVYVGLPAPGSARPL</sequence>
<keyword evidence="6 10" id="KW-0460">Magnesium</keyword>
<dbReference type="FunFam" id="3.40.605.10:FF:000007">
    <property type="entry name" value="NAD/NADP-dependent betaine aldehyde dehydrogenase"/>
    <property type="match status" value="1"/>
</dbReference>
<dbReference type="Proteomes" id="UP000266895">
    <property type="component" value="Chromosome"/>
</dbReference>
<evidence type="ECO:0000259" key="12">
    <source>
        <dbReference type="Pfam" id="PF00171"/>
    </source>
</evidence>
<dbReference type="PANTHER" id="PTHR43353:SF5">
    <property type="entry name" value="SUCCINATE-SEMIALDEHYDE DEHYDROGENASE, MITOCHONDRIAL"/>
    <property type="match status" value="1"/>
</dbReference>
<dbReference type="InterPro" id="IPR016161">
    <property type="entry name" value="Ald_DH/histidinol_DH"/>
</dbReference>
<keyword evidence="15" id="KW-1185">Reference proteome</keyword>
<gene>
    <name evidence="14" type="primary">gabD</name>
    <name evidence="10" type="synonym">acpS</name>
    <name evidence="14" type="ORF">NCTC11636_00343</name>
</gene>
<proteinExistence type="inferred from homology"/>
<dbReference type="FunFam" id="3.40.309.10:FF:000004">
    <property type="entry name" value="Succinate-semialdehyde dehydrogenase I"/>
    <property type="match status" value="1"/>
</dbReference>
<keyword evidence="8 10" id="KW-0443">Lipid metabolism</keyword>
<dbReference type="PANTHER" id="PTHR43353">
    <property type="entry name" value="SUCCINATE-SEMIALDEHYDE DEHYDROGENASE, MITOCHONDRIAL"/>
    <property type="match status" value="1"/>
</dbReference>
<keyword evidence="10" id="KW-0963">Cytoplasm</keyword>
<dbReference type="Gene3D" id="3.40.309.10">
    <property type="entry name" value="Aldehyde Dehydrogenase, Chain A, domain 2"/>
    <property type="match status" value="1"/>
</dbReference>